<dbReference type="Gene3D" id="3.20.20.70">
    <property type="entry name" value="Aldolase class I"/>
    <property type="match status" value="1"/>
</dbReference>
<dbReference type="InterPro" id="IPR012840">
    <property type="entry name" value="NrdG2"/>
</dbReference>
<dbReference type="InterPro" id="IPR007197">
    <property type="entry name" value="rSAM"/>
</dbReference>
<feature type="compositionally biased region" description="Basic and acidic residues" evidence="7">
    <location>
        <begin position="184"/>
        <end position="197"/>
    </location>
</feature>
<evidence type="ECO:0000256" key="2">
    <source>
        <dbReference type="ARBA" id="ARBA00022485"/>
    </source>
</evidence>
<evidence type="ECO:0000256" key="3">
    <source>
        <dbReference type="ARBA" id="ARBA00022691"/>
    </source>
</evidence>
<dbReference type="GO" id="GO:0051539">
    <property type="term" value="F:4 iron, 4 sulfur cluster binding"/>
    <property type="evidence" value="ECO:0007669"/>
    <property type="project" value="UniProtKB-KW"/>
</dbReference>
<dbReference type="EMBL" id="FWDM01000022">
    <property type="protein sequence ID" value="SLM13509.1"/>
    <property type="molecule type" value="Genomic_DNA"/>
</dbReference>
<evidence type="ECO:0000256" key="4">
    <source>
        <dbReference type="ARBA" id="ARBA00022723"/>
    </source>
</evidence>
<dbReference type="PANTHER" id="PTHR30352:SF13">
    <property type="entry name" value="GLYCYL-RADICAL ENZYME ACTIVATING ENZYME YJJW-RELATED"/>
    <property type="match status" value="1"/>
</dbReference>
<evidence type="ECO:0000256" key="1">
    <source>
        <dbReference type="ARBA" id="ARBA00001966"/>
    </source>
</evidence>
<comment type="cofactor">
    <cofactor evidence="1">
        <name>[4Fe-4S] cluster</name>
        <dbReference type="ChEBI" id="CHEBI:49883"/>
    </cofactor>
</comment>
<dbReference type="InterPro" id="IPR013785">
    <property type="entry name" value="Aldolase_TIM"/>
</dbReference>
<protein>
    <submittedName>
        <fullName evidence="9">Radical SAM domain protein</fullName>
    </submittedName>
</protein>
<dbReference type="InterPro" id="IPR034457">
    <property type="entry name" value="Organic_radical-activating"/>
</dbReference>
<proteinExistence type="predicted"/>
<dbReference type="PANTHER" id="PTHR30352">
    <property type="entry name" value="PYRUVATE FORMATE-LYASE-ACTIVATING ENZYME"/>
    <property type="match status" value="1"/>
</dbReference>
<dbReference type="AlphaFoldDB" id="A0A3P3XKD5"/>
<dbReference type="Pfam" id="PF04055">
    <property type="entry name" value="Radical_SAM"/>
    <property type="match status" value="1"/>
</dbReference>
<evidence type="ECO:0000256" key="7">
    <source>
        <dbReference type="SAM" id="MobiDB-lite"/>
    </source>
</evidence>
<dbReference type="SUPFAM" id="SSF102114">
    <property type="entry name" value="Radical SAM enzymes"/>
    <property type="match status" value="1"/>
</dbReference>
<dbReference type="GO" id="GO:0003824">
    <property type="term" value="F:catalytic activity"/>
    <property type="evidence" value="ECO:0007669"/>
    <property type="project" value="InterPro"/>
</dbReference>
<evidence type="ECO:0000313" key="9">
    <source>
        <dbReference type="EMBL" id="SLM13509.1"/>
    </source>
</evidence>
<accession>A0A3P3XKD5</accession>
<evidence type="ECO:0000256" key="6">
    <source>
        <dbReference type="ARBA" id="ARBA00023014"/>
    </source>
</evidence>
<keyword evidence="4" id="KW-0479">Metal-binding</keyword>
<dbReference type="SFLD" id="SFLDG01094">
    <property type="entry name" value="Uncharacterised_Radical_SAM_Su"/>
    <property type="match status" value="1"/>
</dbReference>
<keyword evidence="6" id="KW-0411">Iron-sulfur</keyword>
<evidence type="ECO:0000256" key="5">
    <source>
        <dbReference type="ARBA" id="ARBA00023004"/>
    </source>
</evidence>
<dbReference type="CDD" id="cd01335">
    <property type="entry name" value="Radical_SAM"/>
    <property type="match status" value="1"/>
</dbReference>
<dbReference type="SFLD" id="SFLDS00029">
    <property type="entry name" value="Radical_SAM"/>
    <property type="match status" value="1"/>
</dbReference>
<organism evidence="9">
    <name type="scientific">uncultured spirochete</name>
    <dbReference type="NCBI Taxonomy" id="156406"/>
    <lineage>
        <taxon>Bacteria</taxon>
        <taxon>Pseudomonadati</taxon>
        <taxon>Spirochaetota</taxon>
        <taxon>Spirochaetia</taxon>
        <taxon>Spirochaetales</taxon>
        <taxon>environmental samples</taxon>
    </lineage>
</organism>
<name>A0A3P3XKD5_9SPIR</name>
<feature type="domain" description="Radical SAM core" evidence="8">
    <location>
        <begin position="14"/>
        <end position="286"/>
    </location>
</feature>
<gene>
    <name evidence="9" type="ORF">SPIROBIBN47_290086</name>
</gene>
<dbReference type="GO" id="GO:0046872">
    <property type="term" value="F:metal ion binding"/>
    <property type="evidence" value="ECO:0007669"/>
    <property type="project" value="UniProtKB-KW"/>
</dbReference>
<feature type="region of interest" description="Disordered" evidence="7">
    <location>
        <begin position="183"/>
        <end position="203"/>
    </location>
</feature>
<dbReference type="InterPro" id="IPR058240">
    <property type="entry name" value="rSAM_sf"/>
</dbReference>
<evidence type="ECO:0000259" key="8">
    <source>
        <dbReference type="PROSITE" id="PS51918"/>
    </source>
</evidence>
<keyword evidence="5" id="KW-0408">Iron</keyword>
<dbReference type="PROSITE" id="PS51918">
    <property type="entry name" value="RADICAL_SAM"/>
    <property type="match status" value="1"/>
</dbReference>
<keyword evidence="2" id="KW-0004">4Fe-4S</keyword>
<keyword evidence="3" id="KW-0949">S-adenosyl-L-methionine</keyword>
<reference evidence="9" key="1">
    <citation type="submission" date="2017-02" db="EMBL/GenBank/DDBJ databases">
        <authorList>
            <person name="Regsiter A."/>
            <person name="William W."/>
        </authorList>
    </citation>
    <scope>NUCLEOTIDE SEQUENCE</scope>
    <source>
        <strain evidence="9">Bib</strain>
    </source>
</reference>
<sequence>MAELMVGLRKTSLVDYPGRIAATLFLPGCNLRCPWCHNRELVEPQGFAAAQNLNINEAHFRAATQNFSVTGAQSPAQAPENAPALIPLSQALDIIQKRKNVLGGIAITGGEPTLRPELPDIVAAIHRLGLDVKLDTNGTLPLSLEKLLREDETRPDYVAMDLKLAPDRYRKLLPGGRLSAHKLAAHEPQKMSDEDSHASPGQNLRRSVELLRQYGIPHEFRTLALPGSFITEKDIEELAALVDESPWYFAGFRGGNCLDPQWDLLKEPAPSEVEALVQVARALGKHAMVRGV</sequence>